<keyword evidence="2" id="KW-1133">Transmembrane helix</keyword>
<feature type="compositionally biased region" description="Low complexity" evidence="1">
    <location>
        <begin position="7"/>
        <end position="19"/>
    </location>
</feature>
<sequence>MSSNGVPSSPSEPTATTTAPEPPPSPPRAPEPPATPVTGAATRPAGPAAPGRQERARKRSRVTTDWRLTVEDRLRVLSAEHMRQGGTDLAVSGALEVVRRTLEQAAATRGRRRLGAWWSGWHIERCWRALHDAEARLLAASPDLAGRLVDLRQRVAKHLPPNDMRRRALEELNLDEQPVVSVRAVVEAALRASFDAADDAHNAVRALRNKLVLASFALVLLNVLVGVLSMLRPGLLPLCVGPDHTICPSGPGGPSRHDVWLVQLLGILGSVVGVVVMLARQRPSLTSYRLGGYQGVIKVLLGSTLAVVGLLALGADIVGTAISPQTRPALLLWAVVLGYSQQAGTRMLDMHAQRVMDNAKPLPPQRKT</sequence>
<reference evidence="3" key="2">
    <citation type="submission" date="2020-09" db="EMBL/GenBank/DDBJ databases">
        <authorList>
            <person name="Sun Q."/>
            <person name="Zhou Y."/>
        </authorList>
    </citation>
    <scope>NUCLEOTIDE SEQUENCE</scope>
    <source>
        <strain evidence="3">CGMCC 4.5737</strain>
    </source>
</reference>
<feature type="transmembrane region" description="Helical" evidence="2">
    <location>
        <begin position="299"/>
        <end position="322"/>
    </location>
</feature>
<feature type="transmembrane region" description="Helical" evidence="2">
    <location>
        <begin position="211"/>
        <end position="231"/>
    </location>
</feature>
<feature type="compositionally biased region" description="Pro residues" evidence="1">
    <location>
        <begin position="20"/>
        <end position="35"/>
    </location>
</feature>
<dbReference type="AlphaFoldDB" id="A0A8J3FVA5"/>
<dbReference type="RefSeq" id="WP_189054716.1">
    <property type="nucleotide sequence ID" value="NZ_BMMK01000003.1"/>
</dbReference>
<protein>
    <submittedName>
        <fullName evidence="3">Uncharacterized protein</fullName>
    </submittedName>
</protein>
<evidence type="ECO:0000256" key="2">
    <source>
        <dbReference type="SAM" id="Phobius"/>
    </source>
</evidence>
<gene>
    <name evidence="3" type="ORF">GCM10012275_11980</name>
</gene>
<comment type="caution">
    <text evidence="3">The sequence shown here is derived from an EMBL/GenBank/DDBJ whole genome shotgun (WGS) entry which is preliminary data.</text>
</comment>
<feature type="compositionally biased region" description="Low complexity" evidence="1">
    <location>
        <begin position="36"/>
        <end position="51"/>
    </location>
</feature>
<dbReference type="EMBL" id="BMMK01000003">
    <property type="protein sequence ID" value="GGM42629.1"/>
    <property type="molecule type" value="Genomic_DNA"/>
</dbReference>
<accession>A0A8J3FVA5</accession>
<evidence type="ECO:0000313" key="4">
    <source>
        <dbReference type="Proteomes" id="UP000637578"/>
    </source>
</evidence>
<dbReference type="Proteomes" id="UP000637578">
    <property type="component" value="Unassembled WGS sequence"/>
</dbReference>
<feature type="region of interest" description="Disordered" evidence="1">
    <location>
        <begin position="1"/>
        <end position="63"/>
    </location>
</feature>
<name>A0A8J3FVA5_9PSEU</name>
<proteinExistence type="predicted"/>
<evidence type="ECO:0000313" key="3">
    <source>
        <dbReference type="EMBL" id="GGM42629.1"/>
    </source>
</evidence>
<reference evidence="3" key="1">
    <citation type="journal article" date="2014" name="Int. J. Syst. Evol. Microbiol.">
        <title>Complete genome sequence of Corynebacterium casei LMG S-19264T (=DSM 44701T), isolated from a smear-ripened cheese.</title>
        <authorList>
            <consortium name="US DOE Joint Genome Institute (JGI-PGF)"/>
            <person name="Walter F."/>
            <person name="Albersmeier A."/>
            <person name="Kalinowski J."/>
            <person name="Ruckert C."/>
        </authorList>
    </citation>
    <scope>NUCLEOTIDE SEQUENCE</scope>
    <source>
        <strain evidence="3">CGMCC 4.5737</strain>
    </source>
</reference>
<keyword evidence="2" id="KW-0812">Transmembrane</keyword>
<feature type="transmembrane region" description="Helical" evidence="2">
    <location>
        <begin position="260"/>
        <end position="279"/>
    </location>
</feature>
<keyword evidence="2" id="KW-0472">Membrane</keyword>
<keyword evidence="4" id="KW-1185">Reference proteome</keyword>
<evidence type="ECO:0000256" key="1">
    <source>
        <dbReference type="SAM" id="MobiDB-lite"/>
    </source>
</evidence>
<organism evidence="3 4">
    <name type="scientific">Longimycelium tulufanense</name>
    <dbReference type="NCBI Taxonomy" id="907463"/>
    <lineage>
        <taxon>Bacteria</taxon>
        <taxon>Bacillati</taxon>
        <taxon>Actinomycetota</taxon>
        <taxon>Actinomycetes</taxon>
        <taxon>Pseudonocardiales</taxon>
        <taxon>Pseudonocardiaceae</taxon>
        <taxon>Longimycelium</taxon>
    </lineage>
</organism>